<dbReference type="PATRIC" id="fig|1502.174.peg.2943"/>
<evidence type="ECO:0000313" key="1">
    <source>
        <dbReference type="EMBL" id="KXA06095.1"/>
    </source>
</evidence>
<protein>
    <recommendedName>
        <fullName evidence="3">Lipoprotein</fullName>
    </recommendedName>
</protein>
<dbReference type="AlphaFoldDB" id="A0A133MPY6"/>
<dbReference type="PROSITE" id="PS51257">
    <property type="entry name" value="PROKAR_LIPOPROTEIN"/>
    <property type="match status" value="1"/>
</dbReference>
<reference evidence="1 2" key="1">
    <citation type="submission" date="2016-01" db="EMBL/GenBank/DDBJ databases">
        <authorList>
            <person name="Oliw E.H."/>
        </authorList>
    </citation>
    <scope>NUCLEOTIDE SEQUENCE [LARGE SCALE GENOMIC DNA]</scope>
    <source>
        <strain evidence="1 2">MJR7757A</strain>
    </source>
</reference>
<dbReference type="Gene3D" id="3.30.1490.410">
    <property type="entry name" value="Uncharacterised protein PF16224, DUF4883"/>
    <property type="match status" value="1"/>
</dbReference>
<dbReference type="EMBL" id="LRPU01000188">
    <property type="protein sequence ID" value="KXA06095.1"/>
    <property type="molecule type" value="Genomic_DNA"/>
</dbReference>
<comment type="caution">
    <text evidence="1">The sequence shown here is derived from an EMBL/GenBank/DDBJ whole genome shotgun (WGS) entry which is preliminary data.</text>
</comment>
<dbReference type="Proteomes" id="UP000070646">
    <property type="component" value="Unassembled WGS sequence"/>
</dbReference>
<dbReference type="InterPro" id="IPR032619">
    <property type="entry name" value="DUF4883"/>
</dbReference>
<evidence type="ECO:0008006" key="3">
    <source>
        <dbReference type="Google" id="ProtNLM"/>
    </source>
</evidence>
<name>A0A133MPY6_CLOPF</name>
<accession>A0A133MPY6</accession>
<dbReference type="Pfam" id="PF16224">
    <property type="entry name" value="DUF4883"/>
    <property type="match status" value="1"/>
</dbReference>
<organism evidence="1 2">
    <name type="scientific">Clostridium perfringens</name>
    <dbReference type="NCBI Taxonomy" id="1502"/>
    <lineage>
        <taxon>Bacteria</taxon>
        <taxon>Bacillati</taxon>
        <taxon>Bacillota</taxon>
        <taxon>Clostridia</taxon>
        <taxon>Eubacteriales</taxon>
        <taxon>Clostridiaceae</taxon>
        <taxon>Clostridium</taxon>
    </lineage>
</organism>
<sequence length="159" mass="18555">MINLIKKITKIFLITLCFSLLLISCSKINIPSKEKPSLNYHTKNLSELVSKNNIKIRLLDMNIYSEVIVDNEDVRIIDDLLKSLKDSNFINEEPLPNKPLYKIFIDLNSEKYVIDVYGDDLIALYPWDSDVSKDYLSLKDIPNSFKLEPFCQYVFNKKQ</sequence>
<dbReference type="CDD" id="cd15786">
    <property type="entry name" value="CPF_1278_like"/>
    <property type="match status" value="1"/>
</dbReference>
<gene>
    <name evidence="1" type="ORF">HMPREF3222_02920</name>
</gene>
<evidence type="ECO:0000313" key="2">
    <source>
        <dbReference type="Proteomes" id="UP000070646"/>
    </source>
</evidence>
<proteinExistence type="predicted"/>